<keyword evidence="7" id="KW-1185">Reference proteome</keyword>
<feature type="domain" description="FAD-binding" evidence="4">
    <location>
        <begin position="10"/>
        <end position="342"/>
    </location>
</feature>
<dbReference type="GeneID" id="83622769"/>
<organism evidence="6 8">
    <name type="scientific">Rhodococcus aetherivorans</name>
    <dbReference type="NCBI Taxonomy" id="191292"/>
    <lineage>
        <taxon>Bacteria</taxon>
        <taxon>Bacillati</taxon>
        <taxon>Actinomycetota</taxon>
        <taxon>Actinomycetes</taxon>
        <taxon>Mycobacteriales</taxon>
        <taxon>Nocardiaceae</taxon>
        <taxon>Rhodococcus</taxon>
    </lineage>
</organism>
<protein>
    <submittedName>
        <fullName evidence="6">FAD-dependent monooxygenase</fullName>
    </submittedName>
    <submittedName>
        <fullName evidence="5">Salicylate hydroxylase</fullName>
        <ecNumber evidence="5">1.14.13.1</ecNumber>
    </submittedName>
</protein>
<dbReference type="InterPro" id="IPR050493">
    <property type="entry name" value="FAD-dep_Monooxygenase_BioMet"/>
</dbReference>
<reference evidence="6" key="3">
    <citation type="submission" date="2022-09" db="EMBL/GenBank/DDBJ databases">
        <title>The genome sequence of Rhodococcus aetherivorans N1.</title>
        <authorList>
            <person name="Jiang W."/>
        </authorList>
    </citation>
    <scope>NUCLEOTIDE SEQUENCE</scope>
    <source>
        <strain evidence="6">N1</strain>
    </source>
</reference>
<dbReference type="GO" id="GO:0071949">
    <property type="term" value="F:FAD binding"/>
    <property type="evidence" value="ECO:0007669"/>
    <property type="project" value="InterPro"/>
</dbReference>
<dbReference type="AlphaFoldDB" id="A0A059MU02"/>
<accession>A0A059MU02</accession>
<keyword evidence="2 6" id="KW-0503">Monooxygenase</keyword>
<dbReference type="PRINTS" id="PR00420">
    <property type="entry name" value="RNGMNOXGNASE"/>
</dbReference>
<dbReference type="EC" id="1.14.13.1" evidence="5"/>
<evidence type="ECO:0000259" key="4">
    <source>
        <dbReference type="Pfam" id="PF01494"/>
    </source>
</evidence>
<dbReference type="InterPro" id="IPR036188">
    <property type="entry name" value="FAD/NAD-bd_sf"/>
</dbReference>
<reference evidence="5" key="2">
    <citation type="submission" date="2019-10" db="EMBL/GenBank/DDBJ databases">
        <title>Draft genome sequence of Rhodococcus aetherivorans JCM 14343.</title>
        <authorList>
            <person name="Inoue D."/>
            <person name="Nakazawa M."/>
            <person name="Yamamoto N."/>
            <person name="Sei K."/>
            <person name="Ike M."/>
        </authorList>
    </citation>
    <scope>NUCLEOTIDE SEQUENCE</scope>
    <source>
        <strain evidence="5">JCM 14343</strain>
    </source>
</reference>
<dbReference type="EMBL" id="BLAH01000110">
    <property type="protein sequence ID" value="GES39014.1"/>
    <property type="molecule type" value="Genomic_DNA"/>
</dbReference>
<reference evidence="5 7" key="1">
    <citation type="journal article" date="2018" name="Biodegradation">
        <title>1,4-Dioxane degradation characteristics of Rhodococcus aetherivorans JCM 14343.</title>
        <authorList>
            <person name="Inoue D."/>
            <person name="Tsunoda T."/>
            <person name="Yamamoto N."/>
            <person name="Ike M."/>
            <person name="Sei K."/>
        </authorList>
    </citation>
    <scope>NUCLEOTIDE SEQUENCE [LARGE SCALE GENOMIC DNA]</scope>
    <source>
        <strain evidence="5 7">JCM 14343</strain>
    </source>
</reference>
<dbReference type="RefSeq" id="WP_006938622.1">
    <property type="nucleotide sequence ID" value="NZ_BAAAYP010000002.1"/>
</dbReference>
<dbReference type="PANTHER" id="PTHR13789">
    <property type="entry name" value="MONOOXYGENASE"/>
    <property type="match status" value="1"/>
</dbReference>
<dbReference type="InterPro" id="IPR002938">
    <property type="entry name" value="FAD-bd"/>
</dbReference>
<name>A0A059MU02_9NOCA</name>
<dbReference type="Gene3D" id="3.50.50.60">
    <property type="entry name" value="FAD/NAD(P)-binding domain"/>
    <property type="match status" value="1"/>
</dbReference>
<evidence type="ECO:0000256" key="1">
    <source>
        <dbReference type="ARBA" id="ARBA00023002"/>
    </source>
</evidence>
<evidence type="ECO:0000313" key="5">
    <source>
        <dbReference type="EMBL" id="GES39014.1"/>
    </source>
</evidence>
<evidence type="ECO:0000313" key="6">
    <source>
        <dbReference type="EMBL" id="UYF92756.1"/>
    </source>
</evidence>
<dbReference type="Proteomes" id="UP000325466">
    <property type="component" value="Unassembled WGS sequence"/>
</dbReference>
<dbReference type="Pfam" id="PF01494">
    <property type="entry name" value="FAD_binding_3"/>
    <property type="match status" value="1"/>
</dbReference>
<evidence type="ECO:0000313" key="8">
    <source>
        <dbReference type="Proteomes" id="UP001163947"/>
    </source>
</evidence>
<feature type="compositionally biased region" description="Low complexity" evidence="3">
    <location>
        <begin position="362"/>
        <end position="375"/>
    </location>
</feature>
<evidence type="ECO:0000256" key="2">
    <source>
        <dbReference type="ARBA" id="ARBA00023033"/>
    </source>
</evidence>
<proteinExistence type="predicted"/>
<accession>N1M633</accession>
<dbReference type="KEGG" id="rav:AAT18_08840"/>
<dbReference type="SUPFAM" id="SSF51905">
    <property type="entry name" value="FAD/NAD(P)-binding domain"/>
    <property type="match status" value="1"/>
</dbReference>
<evidence type="ECO:0000313" key="7">
    <source>
        <dbReference type="Proteomes" id="UP000325466"/>
    </source>
</evidence>
<feature type="region of interest" description="Disordered" evidence="3">
    <location>
        <begin position="347"/>
        <end position="375"/>
    </location>
</feature>
<evidence type="ECO:0000256" key="3">
    <source>
        <dbReference type="SAM" id="MobiDB-lite"/>
    </source>
</evidence>
<dbReference type="GO" id="GO:0018658">
    <property type="term" value="F:salicylate 1-monooxygenase activity"/>
    <property type="evidence" value="ECO:0007669"/>
    <property type="project" value="UniProtKB-EC"/>
</dbReference>
<keyword evidence="1 5" id="KW-0560">Oxidoreductase</keyword>
<sequence>MQPSDLKNLRVAIVGAGYAGAAAAKALSLLGADVDVYEQATEVREVGAGIGLRPSSMDRFREWGIFDAIANVSSPSDYFEILTATGDPIMKDTWPASADQTKTYLIHRGDFIDALLGVLPDGMVHLGHKLQTVEDRGDRSVLTFTNGTTVEADLVVGADGIKSVVRRELFSDKDPRFSGEHAYRAVISVDDAHGMVTDDNLRMYIGKGTKVYLLPLRHRGQVSFDITALCPDSTWAPQITKDDLLRTVEGFDERIVNITRDLDMDTVNIRAVYDIDPVDTWHSDSVVLVGDAAHSMLHHQGQGANSAILDAGGLADALREADSVREALASYQATRKPVTDELQRISRQGWTEDEVNDVFPGQKPSSQASVSQPQV</sequence>
<gene>
    <name evidence="6" type="ORF">OCS65_20085</name>
    <name evidence="5" type="ORF">RAJCM14343_4282</name>
</gene>
<accession>A0A0F6VI78</accession>
<dbReference type="Proteomes" id="UP001163947">
    <property type="component" value="Chromosome"/>
</dbReference>
<dbReference type="EMBL" id="CP106982">
    <property type="protein sequence ID" value="UYF92756.1"/>
    <property type="molecule type" value="Genomic_DNA"/>
</dbReference>
<dbReference type="PANTHER" id="PTHR13789:SF309">
    <property type="entry name" value="PUTATIVE (AFU_ORTHOLOGUE AFUA_6G14510)-RELATED"/>
    <property type="match status" value="1"/>
</dbReference>